<dbReference type="Gene3D" id="3.40.50.1820">
    <property type="entry name" value="alpha/beta hydrolase"/>
    <property type="match status" value="1"/>
</dbReference>
<dbReference type="EMBL" id="JACXWA010000112">
    <property type="protein sequence ID" value="MBD3871061.1"/>
    <property type="molecule type" value="Genomic_DNA"/>
</dbReference>
<evidence type="ECO:0000259" key="7">
    <source>
        <dbReference type="Pfam" id="PF00326"/>
    </source>
</evidence>
<accession>A0A8J6Y150</accession>
<gene>
    <name evidence="8" type="ORF">IFJ97_06870</name>
</gene>
<feature type="signal peptide" evidence="6">
    <location>
        <begin position="1"/>
        <end position="21"/>
    </location>
</feature>
<protein>
    <submittedName>
        <fullName evidence="8">S9 family peptidase</fullName>
    </submittedName>
</protein>
<evidence type="ECO:0000256" key="4">
    <source>
        <dbReference type="ARBA" id="ARBA00022801"/>
    </source>
</evidence>
<evidence type="ECO:0000256" key="6">
    <source>
        <dbReference type="SAM" id="SignalP"/>
    </source>
</evidence>
<dbReference type="AlphaFoldDB" id="A0A8J6Y150"/>
<dbReference type="Pfam" id="PF07676">
    <property type="entry name" value="PD40"/>
    <property type="match status" value="4"/>
</dbReference>
<reference evidence="8 9" key="1">
    <citation type="submission" date="2020-08" db="EMBL/GenBank/DDBJ databases">
        <title>Acidobacteriota in marine sediments use diverse sulfur dissimilation pathways.</title>
        <authorList>
            <person name="Wasmund K."/>
        </authorList>
    </citation>
    <scope>NUCLEOTIDE SEQUENCE [LARGE SCALE GENOMIC DNA]</scope>
    <source>
        <strain evidence="8">MAG AM3-A</strain>
    </source>
</reference>
<evidence type="ECO:0000256" key="1">
    <source>
        <dbReference type="ARBA" id="ARBA00010040"/>
    </source>
</evidence>
<evidence type="ECO:0000313" key="9">
    <source>
        <dbReference type="Proteomes" id="UP000598633"/>
    </source>
</evidence>
<dbReference type="InterPro" id="IPR011042">
    <property type="entry name" value="6-blade_b-propeller_TolB-like"/>
</dbReference>
<evidence type="ECO:0000256" key="2">
    <source>
        <dbReference type="ARBA" id="ARBA00022670"/>
    </source>
</evidence>
<name>A0A8J6Y150_9BACT</name>
<dbReference type="FunFam" id="3.40.50.1820:FF:000028">
    <property type="entry name" value="S9 family peptidase"/>
    <property type="match status" value="1"/>
</dbReference>
<dbReference type="SUPFAM" id="SSF82171">
    <property type="entry name" value="DPP6 N-terminal domain-like"/>
    <property type="match status" value="1"/>
</dbReference>
<dbReference type="PANTHER" id="PTHR42776:SF13">
    <property type="entry name" value="DIPEPTIDYL-PEPTIDASE 5"/>
    <property type="match status" value="1"/>
</dbReference>
<feature type="domain" description="Peptidase S9 prolyl oligopeptidase catalytic" evidence="7">
    <location>
        <begin position="475"/>
        <end position="683"/>
    </location>
</feature>
<dbReference type="Gene3D" id="2.120.10.30">
    <property type="entry name" value="TolB, C-terminal domain"/>
    <property type="match status" value="2"/>
</dbReference>
<dbReference type="GO" id="GO:0004252">
    <property type="term" value="F:serine-type endopeptidase activity"/>
    <property type="evidence" value="ECO:0007669"/>
    <property type="project" value="TreeGrafter"/>
</dbReference>
<dbReference type="SUPFAM" id="SSF53474">
    <property type="entry name" value="alpha/beta-Hydrolases"/>
    <property type="match status" value="1"/>
</dbReference>
<dbReference type="InterPro" id="IPR029058">
    <property type="entry name" value="AB_hydrolase_fold"/>
</dbReference>
<dbReference type="Proteomes" id="UP000598633">
    <property type="component" value="Unassembled WGS sequence"/>
</dbReference>
<keyword evidence="2" id="KW-0645">Protease</keyword>
<evidence type="ECO:0000256" key="3">
    <source>
        <dbReference type="ARBA" id="ARBA00022729"/>
    </source>
</evidence>
<evidence type="ECO:0000313" key="8">
    <source>
        <dbReference type="EMBL" id="MBD3871061.1"/>
    </source>
</evidence>
<keyword evidence="4" id="KW-0378">Hydrolase</keyword>
<comment type="caution">
    <text evidence="8">The sequence shown here is derived from an EMBL/GenBank/DDBJ whole genome shotgun (WGS) entry which is preliminary data.</text>
</comment>
<dbReference type="Pfam" id="PF00326">
    <property type="entry name" value="Peptidase_S9"/>
    <property type="match status" value="1"/>
</dbReference>
<dbReference type="GO" id="GO:0006508">
    <property type="term" value="P:proteolysis"/>
    <property type="evidence" value="ECO:0007669"/>
    <property type="project" value="UniProtKB-KW"/>
</dbReference>
<comment type="similarity">
    <text evidence="1">Belongs to the peptidase S9C family.</text>
</comment>
<proteinExistence type="inferred from homology"/>
<evidence type="ECO:0000256" key="5">
    <source>
        <dbReference type="ARBA" id="ARBA00022825"/>
    </source>
</evidence>
<dbReference type="InterPro" id="IPR001375">
    <property type="entry name" value="Peptidase_S9_cat"/>
</dbReference>
<feature type="chain" id="PRO_5035267626" evidence="6">
    <location>
        <begin position="22"/>
        <end position="687"/>
    </location>
</feature>
<organism evidence="8 9">
    <name type="scientific">Candidatus Sulfomarinibacter kjeldsenii</name>
    <dbReference type="NCBI Taxonomy" id="2885994"/>
    <lineage>
        <taxon>Bacteria</taxon>
        <taxon>Pseudomonadati</taxon>
        <taxon>Acidobacteriota</taxon>
        <taxon>Thermoanaerobaculia</taxon>
        <taxon>Thermoanaerobaculales</taxon>
        <taxon>Candidatus Sulfomarinibacteraceae</taxon>
        <taxon>Candidatus Sulfomarinibacter</taxon>
    </lineage>
</organism>
<keyword evidence="3 6" id="KW-0732">Signal</keyword>
<keyword evidence="5" id="KW-0720">Serine protease</keyword>
<dbReference type="PANTHER" id="PTHR42776">
    <property type="entry name" value="SERINE PEPTIDASE S9 FAMILY MEMBER"/>
    <property type="match status" value="1"/>
</dbReference>
<dbReference type="InterPro" id="IPR011659">
    <property type="entry name" value="WD40"/>
</dbReference>
<sequence>MNRRSAIVFALILVVAVIASAQQHPFNVHDLVAMQRVADPRPSPDGSRVAFVVTTMDLEANKGGRDIWIAATDGSGANRLTTDAANDWSPRWQGDGTLYFMSSRSGSAQVWRWNFTGGSVAQVTDLPLDVGELAVGPHGKALYLGLSVFPDCEDSLPCTVKRLEEREADKTTGLIFDKVFIRHWDTWKDGRRNHIFRVPIGENGVAGTPVDLMPGVDGDSPTIPWGGDGDFTISPDGAWLVYTAKVVDGSEEVWSTDWDLWAVPTDGSQAARCLTEENDAWDASPAFSPDGSQLAYVAMVRPGYEADRYRVMVMDWVSGKTSNLTERWDRSPGSVVWAPDGKTLYASANNIGNHSIFRLDPSNGMVSAVATVHNNANPHPLADGRLLFARDSLVSPVELYVLPAGGGEPQQITHFNDERLAGIAFGRYKQFSFPGANNDEVFGYFIYPVDFDPNQTYPLAFLIHGGPQGSFDDHWHYRWNPEIYAGHGYATVAIDFHGSTGYGQDFTDAINGDWGGAPFVDLMKGLDHVLLRHPWIDSERMAAAGASFGGYMINWVQGHTDRFKALVCHDGNLDELMAYFDTEELWFPEWEHGGTPWDNPEGYRKHSPVNHIQNWKTPELVIHGALDYRVVDTQGIATFNALQRLGVPSRLLYYPDENHWVLKPVNSIQWHNVVLDWMDQWTGVSEE</sequence>